<comment type="caution">
    <text evidence="3">The sequence shown here is derived from an EMBL/GenBank/DDBJ whole genome shotgun (WGS) entry which is preliminary data.</text>
</comment>
<dbReference type="Pfam" id="PF00072">
    <property type="entry name" value="Response_reg"/>
    <property type="match status" value="1"/>
</dbReference>
<dbReference type="EMBL" id="JBHUOJ010000004">
    <property type="protein sequence ID" value="MFD2832121.1"/>
    <property type="molecule type" value="Genomic_DNA"/>
</dbReference>
<feature type="modified residue" description="4-aspartylphosphate" evidence="1">
    <location>
        <position position="64"/>
    </location>
</feature>
<evidence type="ECO:0000313" key="3">
    <source>
        <dbReference type="EMBL" id="MFD2832121.1"/>
    </source>
</evidence>
<evidence type="ECO:0000259" key="2">
    <source>
        <dbReference type="PROSITE" id="PS50110"/>
    </source>
</evidence>
<name>A0ABW5X3J5_9FLAO</name>
<dbReference type="InterPro" id="IPR052893">
    <property type="entry name" value="TCS_response_regulator"/>
</dbReference>
<dbReference type="InterPro" id="IPR001789">
    <property type="entry name" value="Sig_transdc_resp-reg_receiver"/>
</dbReference>
<dbReference type="Proteomes" id="UP001597438">
    <property type="component" value="Unassembled WGS sequence"/>
</dbReference>
<feature type="domain" description="Response regulatory" evidence="2">
    <location>
        <begin position="7"/>
        <end position="134"/>
    </location>
</feature>
<dbReference type="PROSITE" id="PS50110">
    <property type="entry name" value="RESPONSE_REGULATORY"/>
    <property type="match status" value="1"/>
</dbReference>
<reference evidence="4" key="1">
    <citation type="journal article" date="2019" name="Int. J. Syst. Evol. Microbiol.">
        <title>The Global Catalogue of Microorganisms (GCM) 10K type strain sequencing project: providing services to taxonomists for standard genome sequencing and annotation.</title>
        <authorList>
            <consortium name="The Broad Institute Genomics Platform"/>
            <consortium name="The Broad Institute Genome Sequencing Center for Infectious Disease"/>
            <person name="Wu L."/>
            <person name="Ma J."/>
        </authorList>
    </citation>
    <scope>NUCLEOTIDE SEQUENCE [LARGE SCALE GENOMIC DNA]</scope>
    <source>
        <strain evidence="4">KCTC 52925</strain>
    </source>
</reference>
<organism evidence="3 4">
    <name type="scientific">Christiangramia antarctica</name>
    <dbReference type="NCBI Taxonomy" id="2058158"/>
    <lineage>
        <taxon>Bacteria</taxon>
        <taxon>Pseudomonadati</taxon>
        <taxon>Bacteroidota</taxon>
        <taxon>Flavobacteriia</taxon>
        <taxon>Flavobacteriales</taxon>
        <taxon>Flavobacteriaceae</taxon>
        <taxon>Christiangramia</taxon>
    </lineage>
</organism>
<evidence type="ECO:0000256" key="1">
    <source>
        <dbReference type="PROSITE-ProRule" id="PRU00169"/>
    </source>
</evidence>
<sequence length="138" mass="15934">MKKKLNCILLIDDDKATNYINERVISRAKIVDKIVAVESGYKALDYLKEKDFKEYPKPEVIFIDINMPGMDGWEFLEEYGEMKEVQKGNIIIVMLTTSSNPDDLSKSATISRINGFKNKPLTAEKLDEIIDEYFPNYK</sequence>
<dbReference type="Gene3D" id="3.40.50.2300">
    <property type="match status" value="1"/>
</dbReference>
<dbReference type="SUPFAM" id="SSF52172">
    <property type="entry name" value="CheY-like"/>
    <property type="match status" value="1"/>
</dbReference>
<proteinExistence type="predicted"/>
<dbReference type="PANTHER" id="PTHR44520:SF2">
    <property type="entry name" value="RESPONSE REGULATOR RCP1"/>
    <property type="match status" value="1"/>
</dbReference>
<keyword evidence="1" id="KW-0597">Phosphoprotein</keyword>
<dbReference type="SMART" id="SM00448">
    <property type="entry name" value="REC"/>
    <property type="match status" value="1"/>
</dbReference>
<dbReference type="InterPro" id="IPR011006">
    <property type="entry name" value="CheY-like_superfamily"/>
</dbReference>
<dbReference type="RefSeq" id="WP_251739456.1">
    <property type="nucleotide sequence ID" value="NZ_JBHUOJ010000004.1"/>
</dbReference>
<protein>
    <submittedName>
        <fullName evidence="3">Response regulator</fullName>
    </submittedName>
</protein>
<keyword evidence="4" id="KW-1185">Reference proteome</keyword>
<dbReference type="PANTHER" id="PTHR44520">
    <property type="entry name" value="RESPONSE REGULATOR RCP1-RELATED"/>
    <property type="match status" value="1"/>
</dbReference>
<gene>
    <name evidence="3" type="ORF">ACFSYS_02400</name>
</gene>
<accession>A0ABW5X3J5</accession>
<evidence type="ECO:0000313" key="4">
    <source>
        <dbReference type="Proteomes" id="UP001597438"/>
    </source>
</evidence>